<evidence type="ECO:0000256" key="1">
    <source>
        <dbReference type="SAM" id="Phobius"/>
    </source>
</evidence>
<protein>
    <submittedName>
        <fullName evidence="3">TIGR02099 family protein</fullName>
    </submittedName>
</protein>
<keyword evidence="4" id="KW-1185">Reference proteome</keyword>
<dbReference type="PANTHER" id="PTHR38690:SF1">
    <property type="entry name" value="PROTEASE"/>
    <property type="match status" value="1"/>
</dbReference>
<keyword evidence="1" id="KW-1133">Transmembrane helix</keyword>
<accession>A0A2S7UUL1</accession>
<dbReference type="Proteomes" id="UP000239007">
    <property type="component" value="Unassembled WGS sequence"/>
</dbReference>
<dbReference type="Pfam" id="PF13116">
    <property type="entry name" value="YhdP"/>
    <property type="match status" value="1"/>
</dbReference>
<dbReference type="RefSeq" id="WP_105051681.1">
    <property type="nucleotide sequence ID" value="NZ_BMYG01000003.1"/>
</dbReference>
<proteinExistence type="predicted"/>
<comment type="caution">
    <text evidence="3">The sequence shown here is derived from an EMBL/GenBank/DDBJ whole genome shotgun (WGS) entry which is preliminary data.</text>
</comment>
<keyword evidence="1" id="KW-0472">Membrane</keyword>
<dbReference type="InterPro" id="IPR011836">
    <property type="entry name" value="YhdP"/>
</dbReference>
<organism evidence="3 4">
    <name type="scientific">Psychrosphaera saromensis</name>
    <dbReference type="NCBI Taxonomy" id="716813"/>
    <lineage>
        <taxon>Bacteria</taxon>
        <taxon>Pseudomonadati</taxon>
        <taxon>Pseudomonadota</taxon>
        <taxon>Gammaproteobacteria</taxon>
        <taxon>Alteromonadales</taxon>
        <taxon>Pseudoalteromonadaceae</taxon>
        <taxon>Psychrosphaera</taxon>
    </lineage>
</organism>
<evidence type="ECO:0000313" key="4">
    <source>
        <dbReference type="Proteomes" id="UP000239007"/>
    </source>
</evidence>
<dbReference type="PANTHER" id="PTHR38690">
    <property type="entry name" value="PROTEASE-RELATED"/>
    <property type="match status" value="1"/>
</dbReference>
<name>A0A2S7UUL1_9GAMM</name>
<feature type="domain" description="YhdP central" evidence="2">
    <location>
        <begin position="5"/>
        <end position="1278"/>
    </location>
</feature>
<dbReference type="NCBIfam" id="TIGR02099">
    <property type="entry name" value="YhdP family protein"/>
    <property type="match status" value="1"/>
</dbReference>
<dbReference type="OrthoDB" id="9762238at2"/>
<dbReference type="EMBL" id="MSCH01000003">
    <property type="protein sequence ID" value="PQJ53202.1"/>
    <property type="molecule type" value="Genomic_DNA"/>
</dbReference>
<keyword evidence="1" id="KW-0812">Transmembrane</keyword>
<sequence length="1307" mass="145754">MLKKTTLRIVKTMWVFFASLIILFAVAVSLLKFALPYADDYKTDLEEYLLTNFNAQISIGSISATWQSSGPVIILHELKVSPTPSTPLDIAIKKTEIEINFWQSLLEQKFASGTFLLDGLDAKINSDVFYKVRPKSNGGQLFENLSHLFLSQLQSFKVVNSLVEVRHKQGRTQNYQIDSLRWINDGNRHQASGELSVDGFANNSATLIVDLYGQRRQNIFGQVYLEATKLDISPWLTQFISEHVNLESSEANLKVWGNVKDGLVNDIVADISDSGIHWQKAEQQQYLGIKSAKLQWAKSNAGWSMFSNDIALNNGEDEYDGFHLSAFSDGINAQLNVTEGDIQPISRLFSLFSVTKGLGILAESEMSGELDFFKLQLDQNNQIKAATHISNLSLVPTATKNTAYLGIDGLNLNGYWSDKDGWFELTGQDNKFHTRDTFSQDFKYSEFSVMTHVKHTDNGITVNLPKITVKNQDVNINVAAQYTHFDTPNFTLYGEVEGPKLGSIRQYLPKYLIPTETYEYLLSAIEKGRGELTQIAISGDPTKMPYSDVSNSSNYGTFVLKALIKEGQFKFDPTWPAIENMDAQLLIKDSLMTIKVDSGEFASLNIDHDAEANIALDAQQLKLELSLTPERLMLEDFHSLIETTPLKDILGDVFEFVKLNGESAATVNISIPLSDEPNSDGEVPEVLAWGRVKTNNADLSLPEINLNFEDVNSTVTFENSTFKVESNDAKIFKLPISLEVNGYEKGDSYFIDANLLAESERDAIASKHPLKVMNYFDGEQTSLVNVSVNIESDGFQYFVDGSSDLTNSAYDVTKSIVKEMGTPAYLSYSMLGDQDGGQLNVALEDKLFFEGKVMAESGRMEQAHLSIGESTIQLPESGFDISIEEKSLEFEPTLAFVLDLIGDLPDSDPTQVGFIDQPNHIFGSIQHLSILGQDLQNVSLDAKPQKDSWLFSLGAKQTLTDVIIHNDIKKDGIEISSSFLRLGSELVTVPVNPETVKPVERVEKVKPSMENSDTLIRSLPPIKFDCASCFYNGMPLGKISLSAYSVGPELIIDKAKLNYERNSIDLTGRWIGNSGSGRTYVKGNVKSRYFGKWLEKYNLSTGIEESDASINIDVEWKSAPQWLDFATLNGNANFILGEGYFSEINDQGARWVSLFSFDSLYRKLKLDFKDVFSKGLFYNDLKGSVTLIDGVGYSNNIRMDGIAGDMSMAGFTNLNTETLDYDVTFQPKVTSNYPLFVWLAAVNPATFLGVMALDKVIENAELFEFLFKVNGDLDKPTVKEVKKFSKREKIPEIKVKQEQQPLTIEGK</sequence>
<dbReference type="InterPro" id="IPR025263">
    <property type="entry name" value="YhdP_central"/>
</dbReference>
<feature type="transmembrane region" description="Helical" evidence="1">
    <location>
        <begin position="12"/>
        <end position="35"/>
    </location>
</feature>
<evidence type="ECO:0000313" key="3">
    <source>
        <dbReference type="EMBL" id="PQJ53202.1"/>
    </source>
</evidence>
<gene>
    <name evidence="3" type="ORF">BTO11_05665</name>
</gene>
<evidence type="ECO:0000259" key="2">
    <source>
        <dbReference type="Pfam" id="PF13116"/>
    </source>
</evidence>
<reference evidence="3 4" key="1">
    <citation type="submission" date="2016-12" db="EMBL/GenBank/DDBJ databases">
        <title>Diversity of luminous bacteria.</title>
        <authorList>
            <person name="Yoshizawa S."/>
            <person name="Kogure K."/>
        </authorList>
    </citation>
    <scope>NUCLEOTIDE SEQUENCE [LARGE SCALE GENOMIC DNA]</scope>
    <source>
        <strain evidence="3 4">SA4-48</strain>
    </source>
</reference>